<proteinExistence type="predicted"/>
<organism evidence="1 2">
    <name type="scientific">Phaeobacter italicus</name>
    <dbReference type="NCBI Taxonomy" id="481446"/>
    <lineage>
        <taxon>Bacteria</taxon>
        <taxon>Pseudomonadati</taxon>
        <taxon>Pseudomonadota</taxon>
        <taxon>Alphaproteobacteria</taxon>
        <taxon>Rhodobacterales</taxon>
        <taxon>Roseobacteraceae</taxon>
        <taxon>Phaeobacter</taxon>
    </lineage>
</organism>
<keyword evidence="2" id="KW-1185">Reference proteome</keyword>
<dbReference type="AlphaFoldDB" id="A0A0H5DDR5"/>
<dbReference type="CDD" id="cd16440">
    <property type="entry name" value="beta_Kdo_transferase_KpsC_1"/>
    <property type="match status" value="1"/>
</dbReference>
<gene>
    <name evidence="1" type="ORF">NIT7321_00492</name>
</gene>
<dbReference type="GO" id="GO:0015774">
    <property type="term" value="P:polysaccharide transport"/>
    <property type="evidence" value="ECO:0007669"/>
    <property type="project" value="InterPro"/>
</dbReference>
<evidence type="ECO:0000313" key="2">
    <source>
        <dbReference type="Proteomes" id="UP000043764"/>
    </source>
</evidence>
<dbReference type="EMBL" id="CVRL01000005">
    <property type="protein sequence ID" value="CRL09660.1"/>
    <property type="molecule type" value="Genomic_DNA"/>
</dbReference>
<protein>
    <submittedName>
        <fullName evidence="1">Capsule polysaccharide biosynthesis protein</fullName>
    </submittedName>
</protein>
<evidence type="ECO:0000313" key="1">
    <source>
        <dbReference type="EMBL" id="CRL09660.1"/>
    </source>
</evidence>
<dbReference type="GO" id="GO:0000271">
    <property type="term" value="P:polysaccharide biosynthetic process"/>
    <property type="evidence" value="ECO:0007669"/>
    <property type="project" value="InterPro"/>
</dbReference>
<dbReference type="CDD" id="cd16439">
    <property type="entry name" value="beta_Kdo_transferase_KpsC_2"/>
    <property type="match status" value="1"/>
</dbReference>
<sequence>MIMSDETTQAGGARSRLFFYNGGFLWQRRLRRILSLAGYDLRLGKPTAEDLVAVWGNAATAHRGRAMAEAQGCALLHVEDAFLRSIHPGRSGEPPLGLLLDRSGLHFDPAQPSDLEKILAEHPLDDSALMRRARRAIARLQDAHLSKYNAYSPDAEPPEPGYVLVIDQARGDASVRASCPHEGTDILRFQEMLYYAQDENPGARIIIKTHPEGHAGHREGYFSQKDAQGKVELWDKPTSPWALLEGAIAVYTVSSQMGFEAILAGHRPRVFGQPFYTGWGLSDDRFPVTRRQRRLTRAQLFAGAMMIYPTWYSPYDDQLCELEEVIDALEADVRVWRQDRAGWIASGMRLWKRPALQGFFGRHRRLRFSDNPKTALRSGRNWMVWASKADKSRHIGAHRVEDGFLRSRGLGADLVPPLSLVLDRQGIYYDPSEPSDLEDLIAARETLSSEQERRAERLIQRLVRDSLSKYNLGGSVPELPKGHSILVVGQVADDASVRLGSEKITTNAQLLRAARAANPDAVLIYKPHPDVEAGLRDGTVAAEGIADLVVADADPMALLDSVHEVWTMTSLLGFEALLRGVKVTTVGAPFYAGWGLTRDLGPVPVARRRARPSLLGLAHAVLIDYPRYIDPVSGLPCQVELVAKRLAEGQIPSRTSGNRLLAKAQGLLSTYAHLWR</sequence>
<reference evidence="2" key="1">
    <citation type="submission" date="2015-05" db="EMBL/GenBank/DDBJ databases">
        <authorList>
            <person name="Rodrigo-Torres Lidia"/>
            <person name="Arahal R.David."/>
        </authorList>
    </citation>
    <scope>NUCLEOTIDE SEQUENCE [LARGE SCALE GENOMIC DNA]</scope>
    <source>
        <strain evidence="2">CECT 7321</strain>
    </source>
</reference>
<accession>A0A0H5DDR5</accession>
<dbReference type="Pfam" id="PF05159">
    <property type="entry name" value="Capsule_synth"/>
    <property type="match status" value="3"/>
</dbReference>
<dbReference type="STRING" id="481446.NIT7645_00295"/>
<dbReference type="Proteomes" id="UP000043764">
    <property type="component" value="Unassembled WGS sequence"/>
</dbReference>
<dbReference type="RefSeq" id="WP_050672467.1">
    <property type="nucleotide sequence ID" value="NZ_CVRL01000005.1"/>
</dbReference>
<dbReference type="InterPro" id="IPR007833">
    <property type="entry name" value="Capsule_polysaccharide_synth"/>
</dbReference>
<name>A0A0H5DDR5_9RHOB</name>